<evidence type="ECO:0000256" key="5">
    <source>
        <dbReference type="ARBA" id="ARBA00038202"/>
    </source>
</evidence>
<keyword evidence="2" id="KW-0677">Repeat</keyword>
<comment type="caution">
    <text evidence="8">The sequence shown here is derived from an EMBL/GenBank/DDBJ whole genome shotgun (WGS) entry which is preliminary data.</text>
</comment>
<feature type="compositionally biased region" description="Low complexity" evidence="6">
    <location>
        <begin position="83"/>
        <end position="92"/>
    </location>
</feature>
<dbReference type="EMBL" id="JAIXMP010000011">
    <property type="protein sequence ID" value="KAI9265004.1"/>
    <property type="molecule type" value="Genomic_DNA"/>
</dbReference>
<protein>
    <submittedName>
        <fullName evidence="8">Calmodulin</fullName>
    </submittedName>
</protein>
<feature type="domain" description="EF-hand" evidence="7">
    <location>
        <begin position="110"/>
        <end position="145"/>
    </location>
</feature>
<dbReference type="InterPro" id="IPR018247">
    <property type="entry name" value="EF_Hand_1_Ca_BS"/>
</dbReference>
<feature type="region of interest" description="Disordered" evidence="6">
    <location>
        <begin position="76"/>
        <end position="111"/>
    </location>
</feature>
<evidence type="ECO:0000313" key="9">
    <source>
        <dbReference type="Proteomes" id="UP001209540"/>
    </source>
</evidence>
<dbReference type="CDD" id="cd00051">
    <property type="entry name" value="EFh"/>
    <property type="match status" value="2"/>
</dbReference>
<evidence type="ECO:0000259" key="7">
    <source>
        <dbReference type="PROSITE" id="PS50222"/>
    </source>
</evidence>
<evidence type="ECO:0000256" key="1">
    <source>
        <dbReference type="ARBA" id="ARBA00022723"/>
    </source>
</evidence>
<name>A0AAD5K1T7_9FUNG</name>
<evidence type="ECO:0000256" key="6">
    <source>
        <dbReference type="SAM" id="MobiDB-lite"/>
    </source>
</evidence>
<dbReference type="SMART" id="SM00054">
    <property type="entry name" value="EFh"/>
    <property type="match status" value="4"/>
</dbReference>
<dbReference type="PANTHER" id="PTHR23048:SF46">
    <property type="entry name" value="TROPONIN C-LIKE ISOFORM X1"/>
    <property type="match status" value="1"/>
</dbReference>
<keyword evidence="3" id="KW-0106">Calcium</keyword>
<evidence type="ECO:0000256" key="2">
    <source>
        <dbReference type="ARBA" id="ARBA00022737"/>
    </source>
</evidence>
<dbReference type="Pfam" id="PF13499">
    <property type="entry name" value="EF-hand_7"/>
    <property type="match status" value="2"/>
</dbReference>
<reference evidence="8" key="2">
    <citation type="submission" date="2023-02" db="EMBL/GenBank/DDBJ databases">
        <authorList>
            <consortium name="DOE Joint Genome Institute"/>
            <person name="Mondo S.J."/>
            <person name="Chang Y."/>
            <person name="Wang Y."/>
            <person name="Ahrendt S."/>
            <person name="Andreopoulos W."/>
            <person name="Barry K."/>
            <person name="Beard J."/>
            <person name="Benny G.L."/>
            <person name="Blankenship S."/>
            <person name="Bonito G."/>
            <person name="Cuomo C."/>
            <person name="Desiro A."/>
            <person name="Gervers K.A."/>
            <person name="Hundley H."/>
            <person name="Kuo A."/>
            <person name="LaButti K."/>
            <person name="Lang B.F."/>
            <person name="Lipzen A."/>
            <person name="O'Donnell K."/>
            <person name="Pangilinan J."/>
            <person name="Reynolds N."/>
            <person name="Sandor L."/>
            <person name="Smith M.W."/>
            <person name="Tsang A."/>
            <person name="Grigoriev I.V."/>
            <person name="Stajich J.E."/>
            <person name="Spatafora J.W."/>
        </authorList>
    </citation>
    <scope>NUCLEOTIDE SEQUENCE</scope>
    <source>
        <strain evidence="8">RSA 2281</strain>
    </source>
</reference>
<dbReference type="Gene3D" id="1.10.238.10">
    <property type="entry name" value="EF-hand"/>
    <property type="match status" value="2"/>
</dbReference>
<dbReference type="GO" id="GO:0005509">
    <property type="term" value="F:calcium ion binding"/>
    <property type="evidence" value="ECO:0007669"/>
    <property type="project" value="InterPro"/>
</dbReference>
<keyword evidence="9" id="KW-1185">Reference proteome</keyword>
<dbReference type="InterPro" id="IPR011992">
    <property type="entry name" value="EF-hand-dom_pair"/>
</dbReference>
<evidence type="ECO:0000256" key="3">
    <source>
        <dbReference type="ARBA" id="ARBA00022837"/>
    </source>
</evidence>
<accession>A0AAD5K1T7</accession>
<dbReference type="PROSITE" id="PS50222">
    <property type="entry name" value="EF_HAND_2"/>
    <property type="match status" value="4"/>
</dbReference>
<dbReference type="AlphaFoldDB" id="A0AAD5K1T7"/>
<evidence type="ECO:0000313" key="8">
    <source>
        <dbReference type="EMBL" id="KAI9265004.1"/>
    </source>
</evidence>
<keyword evidence="4" id="KW-0514">Muscle protein</keyword>
<gene>
    <name evidence="8" type="ORF">BDA99DRAFT_507460</name>
</gene>
<feature type="compositionally biased region" description="Polar residues" evidence="6">
    <location>
        <begin position="93"/>
        <end position="106"/>
    </location>
</feature>
<feature type="domain" description="EF-hand" evidence="7">
    <location>
        <begin position="8"/>
        <end position="43"/>
    </location>
</feature>
<evidence type="ECO:0000256" key="4">
    <source>
        <dbReference type="ARBA" id="ARBA00023179"/>
    </source>
</evidence>
<organism evidence="8 9">
    <name type="scientific">Phascolomyces articulosus</name>
    <dbReference type="NCBI Taxonomy" id="60185"/>
    <lineage>
        <taxon>Eukaryota</taxon>
        <taxon>Fungi</taxon>
        <taxon>Fungi incertae sedis</taxon>
        <taxon>Mucoromycota</taxon>
        <taxon>Mucoromycotina</taxon>
        <taxon>Mucoromycetes</taxon>
        <taxon>Mucorales</taxon>
        <taxon>Lichtheimiaceae</taxon>
        <taxon>Phascolomyces</taxon>
    </lineage>
</organism>
<dbReference type="Proteomes" id="UP001209540">
    <property type="component" value="Unassembled WGS sequence"/>
</dbReference>
<reference evidence="8" key="1">
    <citation type="journal article" date="2022" name="IScience">
        <title>Evolution of zygomycete secretomes and the origins of terrestrial fungal ecologies.</title>
        <authorList>
            <person name="Chang Y."/>
            <person name="Wang Y."/>
            <person name="Mondo S."/>
            <person name="Ahrendt S."/>
            <person name="Andreopoulos W."/>
            <person name="Barry K."/>
            <person name="Beard J."/>
            <person name="Benny G.L."/>
            <person name="Blankenship S."/>
            <person name="Bonito G."/>
            <person name="Cuomo C."/>
            <person name="Desiro A."/>
            <person name="Gervers K.A."/>
            <person name="Hundley H."/>
            <person name="Kuo A."/>
            <person name="LaButti K."/>
            <person name="Lang B.F."/>
            <person name="Lipzen A."/>
            <person name="O'Donnell K."/>
            <person name="Pangilinan J."/>
            <person name="Reynolds N."/>
            <person name="Sandor L."/>
            <person name="Smith M.E."/>
            <person name="Tsang A."/>
            <person name="Grigoriev I.V."/>
            <person name="Stajich J.E."/>
            <person name="Spatafora J.W."/>
        </authorList>
    </citation>
    <scope>NUCLEOTIDE SEQUENCE</scope>
    <source>
        <strain evidence="8">RSA 2281</strain>
    </source>
</reference>
<dbReference type="PROSITE" id="PS00018">
    <property type="entry name" value="EF_HAND_1"/>
    <property type="match status" value="3"/>
</dbReference>
<feature type="domain" description="EF-hand" evidence="7">
    <location>
        <begin position="146"/>
        <end position="179"/>
    </location>
</feature>
<dbReference type="InterPro" id="IPR050230">
    <property type="entry name" value="CALM/Myosin/TropC-like"/>
</dbReference>
<dbReference type="SUPFAM" id="SSF47473">
    <property type="entry name" value="EF-hand"/>
    <property type="match status" value="1"/>
</dbReference>
<dbReference type="GO" id="GO:0016460">
    <property type="term" value="C:myosin II complex"/>
    <property type="evidence" value="ECO:0007669"/>
    <property type="project" value="TreeGrafter"/>
</dbReference>
<proteinExistence type="inferred from homology"/>
<feature type="domain" description="EF-hand" evidence="7">
    <location>
        <begin position="44"/>
        <end position="79"/>
    </location>
</feature>
<comment type="similarity">
    <text evidence="5">Belongs to the troponin C family.</text>
</comment>
<sequence length="179" mass="20361">MSKNITQEELDSLKQAFSLYDRDGDGGITVKEFGDILKSLNVNGTVEEIESIVKSVDSNRDGRIDFNEFVVAMTRHLPPPTPQQQQDPQGTPKRSQTYPPTNNKRTSGGYEDNELKQCFHAFDKNGDGFISINELEEVMNKLGERLTQQELKDMMEDADTNRDGMIDFKEFKRLMPHGL</sequence>
<dbReference type="FunFam" id="1.10.238.10:FF:000181">
    <property type="entry name" value="CALML5 isoform 1"/>
    <property type="match status" value="1"/>
</dbReference>
<keyword evidence="1" id="KW-0479">Metal-binding</keyword>
<dbReference type="InterPro" id="IPR002048">
    <property type="entry name" value="EF_hand_dom"/>
</dbReference>
<dbReference type="PANTHER" id="PTHR23048">
    <property type="entry name" value="MYOSIN LIGHT CHAIN 1, 3"/>
    <property type="match status" value="1"/>
</dbReference>
<dbReference type="FunFam" id="1.10.238.10:FF:000178">
    <property type="entry name" value="Calmodulin-2 A"/>
    <property type="match status" value="1"/>
</dbReference>